<gene>
    <name evidence="2" type="ORF">KGB56_12415</name>
</gene>
<sequence length="196" mass="21468">MKSTNRAFREKRVTLEFKGTAALLLAAMLSGCASLGIDSAENVELQHIAINKQEALRQTNAWRAKHALPPIKLDPHLTEVSQNMADHIASLDSLKTRRHSSSSLLSRTQTNGYKSYAGAENLGAGYANISAAMNGWKTSPDHNKNLLNKHVTHMGIARTNRTNGTYRNFWVMTLAAPQKPVTATGFTTVSLPFPVQ</sequence>
<feature type="domain" description="SCP" evidence="1">
    <location>
        <begin position="56"/>
        <end position="172"/>
    </location>
</feature>
<accession>A0ABX8AIU9</accession>
<protein>
    <submittedName>
        <fullName evidence="2">CAP domain-containing protein</fullName>
    </submittedName>
</protein>
<dbReference type="PROSITE" id="PS51257">
    <property type="entry name" value="PROKAR_LIPOPROTEIN"/>
    <property type="match status" value="1"/>
</dbReference>
<evidence type="ECO:0000259" key="1">
    <source>
        <dbReference type="Pfam" id="PF00188"/>
    </source>
</evidence>
<evidence type="ECO:0000313" key="2">
    <source>
        <dbReference type="EMBL" id="QUS54212.1"/>
    </source>
</evidence>
<proteinExistence type="predicted"/>
<dbReference type="Pfam" id="PF00188">
    <property type="entry name" value="CAP"/>
    <property type="match status" value="1"/>
</dbReference>
<name>A0ABX8AIU9_9HYPH</name>
<dbReference type="EMBL" id="CP074126">
    <property type="protein sequence ID" value="QUS54212.1"/>
    <property type="molecule type" value="Genomic_DNA"/>
</dbReference>
<dbReference type="PANTHER" id="PTHR31157:SF1">
    <property type="entry name" value="SCP DOMAIN-CONTAINING PROTEIN"/>
    <property type="match status" value="1"/>
</dbReference>
<dbReference type="PANTHER" id="PTHR31157">
    <property type="entry name" value="SCP DOMAIN-CONTAINING PROTEIN"/>
    <property type="match status" value="1"/>
</dbReference>
<dbReference type="Gene3D" id="3.40.33.10">
    <property type="entry name" value="CAP"/>
    <property type="match status" value="1"/>
</dbReference>
<dbReference type="InterPro" id="IPR035940">
    <property type="entry name" value="CAP_sf"/>
</dbReference>
<evidence type="ECO:0000313" key="3">
    <source>
        <dbReference type="Proteomes" id="UP000680706"/>
    </source>
</evidence>
<reference evidence="2 3" key="1">
    <citation type="journal article" date="2021" name="Angew. Chem. Int. Ed. Engl.">
        <title>A novel family of nonribosomal peptides modulate collective behavior in Pseudovibrio bacteria isolated from marine sponges.</title>
        <authorList>
            <person name="Ioca L.P."/>
            <person name="Dai Y."/>
            <person name="Kunakom S."/>
            <person name="Diaz-Espinosa J."/>
            <person name="Krunic A."/>
            <person name="Crnkovic C.M."/>
            <person name="Orjala J."/>
            <person name="Sanchez L.M."/>
            <person name="Ferreira A.G."/>
            <person name="Berlinck R.G.S."/>
            <person name="Eustaquio A.S."/>
        </authorList>
    </citation>
    <scope>NUCLEOTIDE SEQUENCE [LARGE SCALE GENOMIC DNA]</scope>
    <source>
        <strain evidence="2 3">Ab134</strain>
    </source>
</reference>
<dbReference type="InterPro" id="IPR014044">
    <property type="entry name" value="CAP_dom"/>
</dbReference>
<keyword evidence="3" id="KW-1185">Reference proteome</keyword>
<dbReference type="CDD" id="cd05379">
    <property type="entry name" value="CAP_bacterial"/>
    <property type="match status" value="1"/>
</dbReference>
<dbReference type="Proteomes" id="UP000680706">
    <property type="component" value="Chromosome"/>
</dbReference>
<dbReference type="SUPFAM" id="SSF55797">
    <property type="entry name" value="PR-1-like"/>
    <property type="match status" value="1"/>
</dbReference>
<organism evidence="2 3">
    <name type="scientific">Pseudovibrio brasiliensis</name>
    <dbReference type="NCBI Taxonomy" id="1898042"/>
    <lineage>
        <taxon>Bacteria</taxon>
        <taxon>Pseudomonadati</taxon>
        <taxon>Pseudomonadota</taxon>
        <taxon>Alphaproteobacteria</taxon>
        <taxon>Hyphomicrobiales</taxon>
        <taxon>Stappiaceae</taxon>
        <taxon>Pseudovibrio</taxon>
    </lineage>
</organism>